<dbReference type="InterPro" id="IPR001077">
    <property type="entry name" value="COMT_C"/>
</dbReference>
<dbReference type="Gene3D" id="3.40.50.150">
    <property type="entry name" value="Vaccinia Virus protein VP39"/>
    <property type="match status" value="1"/>
</dbReference>
<keyword evidence="4" id="KW-0863">Zinc-finger</keyword>
<dbReference type="Pfam" id="PF00891">
    <property type="entry name" value="Methyltransf_2"/>
    <property type="match status" value="1"/>
</dbReference>
<keyword evidence="1" id="KW-0489">Methyltransferase</keyword>
<keyword evidence="4" id="KW-0862">Zinc</keyword>
<organism evidence="7 8">
    <name type="scientific">Symbiodinium pilosum</name>
    <name type="common">Dinoflagellate</name>
    <dbReference type="NCBI Taxonomy" id="2952"/>
    <lineage>
        <taxon>Eukaryota</taxon>
        <taxon>Sar</taxon>
        <taxon>Alveolata</taxon>
        <taxon>Dinophyceae</taxon>
        <taxon>Suessiales</taxon>
        <taxon>Symbiodiniaceae</taxon>
        <taxon>Symbiodinium</taxon>
    </lineage>
</organism>
<dbReference type="OrthoDB" id="409567at2759"/>
<keyword evidence="5" id="KW-1133">Transmembrane helix</keyword>
<dbReference type="InterPro" id="IPR036388">
    <property type="entry name" value="WH-like_DNA-bd_sf"/>
</dbReference>
<evidence type="ECO:0000256" key="2">
    <source>
        <dbReference type="ARBA" id="ARBA00022679"/>
    </source>
</evidence>
<dbReference type="SUPFAM" id="SSF57850">
    <property type="entry name" value="RING/U-box"/>
    <property type="match status" value="1"/>
</dbReference>
<dbReference type="AlphaFoldDB" id="A0A812K0Q2"/>
<feature type="transmembrane region" description="Helical" evidence="5">
    <location>
        <begin position="495"/>
        <end position="515"/>
    </location>
</feature>
<dbReference type="GO" id="GO:0046983">
    <property type="term" value="F:protein dimerization activity"/>
    <property type="evidence" value="ECO:0007669"/>
    <property type="project" value="InterPro"/>
</dbReference>
<keyword evidence="5" id="KW-0812">Transmembrane</keyword>
<evidence type="ECO:0000313" key="8">
    <source>
        <dbReference type="Proteomes" id="UP000649617"/>
    </source>
</evidence>
<keyword evidence="8" id="KW-1185">Reference proteome</keyword>
<dbReference type="Gene3D" id="1.10.10.10">
    <property type="entry name" value="Winged helix-like DNA-binding domain superfamily/Winged helix DNA-binding domain"/>
    <property type="match status" value="1"/>
</dbReference>
<dbReference type="Gene3D" id="3.30.40.10">
    <property type="entry name" value="Zinc/RING finger domain, C3HC4 (zinc finger)"/>
    <property type="match status" value="1"/>
</dbReference>
<dbReference type="InterPro" id="IPR012967">
    <property type="entry name" value="COMT_dimerisation"/>
</dbReference>
<sequence length="866" mass="95543">MERPIHRVKVLAHHAAPLLQPRACGDTDDDVNLDSLAYGFMASQALFAGLELGVFDRLATGPRSVTELATECGVPRNRLQTLLTALVASKCLRLDSSRRYSNSPNVQKFMVSSSKAYYGDYFKHQVGSLFYARMGQLAKVLKGEEVLNYSQWFSDPAVASLYTSAQHNGSLATAKSLFRKVSLAGVGSMLDVGGGSGAFSLQAVRANPDLTATVLELPEVCQVGRNLMDQQALPQERTRIMFKELDATSPRWPIEAGSQDMVLMSYLCGSVPEDILVQLIANSSTALRFGGHLIVHDFMVDDARDGPALGAYWALQHVTVNPSGLGLAPSDIVSRMKAAGFRDIEVFEMIAGMTKVSMGNSDSSSSRRMNEQTQKCTCDDGWRTAGLTDTVHFLQGHKEGALGALLDFLWGGKLSCLNRSVESMRAHLRPSLWNGMRRCMGVPHLCRGDCVISSQYDKDAFLDDLAWSIFAMELMVWTYAFCGVTYLMVMFMWSIVLWLAVMLILVAGTLVTVGACCAELCAGCASGCGGECAGGCDSCCCDCCMLSTYQHGPVEADAFYFAGTFPSDHYWATGIFVCSGADCDCCCCCNCRTVCFPLAWLFYVFPVLPENAWGGFFGYLCMGTHQHTPVERMYSGGNRFIEFMRMGWRRNADLHNDEDWRARVYDFLAGEESPAIVDATVPRRNAAHLDQDDPQVRLLNEFLEDGKQVLQVGLARAILLGRPFEKIRDRCVLSSYEDYAENCCWICREDREEWDLWLSCRHIFCSSCSSQMLVRRMPCPLCRTASSTVLRGNLQFSAGCWQHLDTSKLNIRKRLEAAKMHRAATSGSSGKCGGARVKVSDNVGHVCRECFGVCIFEAEGESCMES</sequence>
<dbReference type="InterPro" id="IPR036390">
    <property type="entry name" value="WH_DNA-bd_sf"/>
</dbReference>
<dbReference type="PANTHER" id="PTHR43712:SF2">
    <property type="entry name" value="O-METHYLTRANSFERASE CICE"/>
    <property type="match status" value="1"/>
</dbReference>
<dbReference type="PANTHER" id="PTHR43712">
    <property type="entry name" value="PUTATIVE (AFU_ORTHOLOGUE AFUA_4G14580)-RELATED"/>
    <property type="match status" value="1"/>
</dbReference>
<evidence type="ECO:0000259" key="6">
    <source>
        <dbReference type="PROSITE" id="PS50089"/>
    </source>
</evidence>
<dbReference type="GO" id="GO:0008270">
    <property type="term" value="F:zinc ion binding"/>
    <property type="evidence" value="ECO:0007669"/>
    <property type="project" value="UniProtKB-KW"/>
</dbReference>
<dbReference type="PROSITE" id="PS51683">
    <property type="entry name" value="SAM_OMT_II"/>
    <property type="match status" value="1"/>
</dbReference>
<feature type="domain" description="RING-type" evidence="6">
    <location>
        <begin position="744"/>
        <end position="783"/>
    </location>
</feature>
<dbReference type="GO" id="GO:0032259">
    <property type="term" value="P:methylation"/>
    <property type="evidence" value="ECO:0007669"/>
    <property type="project" value="UniProtKB-KW"/>
</dbReference>
<gene>
    <name evidence="7" type="primary">oxyT</name>
    <name evidence="7" type="ORF">SPIL2461_LOCUS2436</name>
</gene>
<dbReference type="InterPro" id="IPR016461">
    <property type="entry name" value="COMT-like"/>
</dbReference>
<evidence type="ECO:0000256" key="5">
    <source>
        <dbReference type="SAM" id="Phobius"/>
    </source>
</evidence>
<evidence type="ECO:0000313" key="7">
    <source>
        <dbReference type="EMBL" id="CAE7213232.1"/>
    </source>
</evidence>
<keyword evidence="5" id="KW-0472">Membrane</keyword>
<accession>A0A812K0Q2</accession>
<feature type="transmembrane region" description="Helical" evidence="5">
    <location>
        <begin position="465"/>
        <end position="488"/>
    </location>
</feature>
<evidence type="ECO:0000256" key="1">
    <source>
        <dbReference type="ARBA" id="ARBA00022603"/>
    </source>
</evidence>
<keyword evidence="3" id="KW-0949">S-adenosyl-L-methionine</keyword>
<evidence type="ECO:0000256" key="3">
    <source>
        <dbReference type="ARBA" id="ARBA00022691"/>
    </source>
</evidence>
<protein>
    <submittedName>
        <fullName evidence="7">OxyT protein</fullName>
    </submittedName>
</protein>
<dbReference type="SUPFAM" id="SSF46785">
    <property type="entry name" value="Winged helix' DNA-binding domain"/>
    <property type="match status" value="1"/>
</dbReference>
<dbReference type="Proteomes" id="UP000649617">
    <property type="component" value="Unassembled WGS sequence"/>
</dbReference>
<comment type="caution">
    <text evidence="7">The sequence shown here is derived from an EMBL/GenBank/DDBJ whole genome shotgun (WGS) entry which is preliminary data.</text>
</comment>
<keyword evidence="4" id="KW-0479">Metal-binding</keyword>
<proteinExistence type="predicted"/>
<dbReference type="InterPro" id="IPR029063">
    <property type="entry name" value="SAM-dependent_MTases_sf"/>
</dbReference>
<dbReference type="PROSITE" id="PS50089">
    <property type="entry name" value="ZF_RING_2"/>
    <property type="match status" value="1"/>
</dbReference>
<dbReference type="Pfam" id="PF08100">
    <property type="entry name" value="Dimerisation"/>
    <property type="match status" value="1"/>
</dbReference>
<dbReference type="GO" id="GO:0008171">
    <property type="term" value="F:O-methyltransferase activity"/>
    <property type="evidence" value="ECO:0007669"/>
    <property type="project" value="InterPro"/>
</dbReference>
<dbReference type="EMBL" id="CAJNIZ010002658">
    <property type="protein sequence ID" value="CAE7213232.1"/>
    <property type="molecule type" value="Genomic_DNA"/>
</dbReference>
<dbReference type="InterPro" id="IPR001841">
    <property type="entry name" value="Znf_RING"/>
</dbReference>
<evidence type="ECO:0000256" key="4">
    <source>
        <dbReference type="PROSITE-ProRule" id="PRU00175"/>
    </source>
</evidence>
<keyword evidence="2" id="KW-0808">Transferase</keyword>
<name>A0A812K0Q2_SYMPI</name>
<reference evidence="7" key="1">
    <citation type="submission" date="2021-02" db="EMBL/GenBank/DDBJ databases">
        <authorList>
            <person name="Dougan E. K."/>
            <person name="Rhodes N."/>
            <person name="Thang M."/>
            <person name="Chan C."/>
        </authorList>
    </citation>
    <scope>NUCLEOTIDE SEQUENCE</scope>
</reference>
<dbReference type="InterPro" id="IPR013083">
    <property type="entry name" value="Znf_RING/FYVE/PHD"/>
</dbReference>
<dbReference type="SUPFAM" id="SSF53335">
    <property type="entry name" value="S-adenosyl-L-methionine-dependent methyltransferases"/>
    <property type="match status" value="1"/>
</dbReference>